<dbReference type="Gramene" id="C.cajan_30263.t">
    <property type="protein sequence ID" value="C.cajan_30263.t"/>
    <property type="gene ID" value="C.cajan_30263"/>
</dbReference>
<name>A0A151S1V4_CAJCA</name>
<dbReference type="EMBL" id="KQ483491">
    <property type="protein sequence ID" value="KYP48780.1"/>
    <property type="molecule type" value="Genomic_DNA"/>
</dbReference>
<keyword evidence="3" id="KW-1185">Reference proteome</keyword>
<proteinExistence type="predicted"/>
<dbReference type="PANTHER" id="PTHR46033:SF8">
    <property type="entry name" value="PROTEIN MAINTENANCE OF MERISTEMS-LIKE"/>
    <property type="match status" value="1"/>
</dbReference>
<dbReference type="STRING" id="3821.A0A151S1V4"/>
<evidence type="ECO:0000259" key="1">
    <source>
        <dbReference type="Pfam" id="PF10536"/>
    </source>
</evidence>
<dbReference type="Pfam" id="PF10536">
    <property type="entry name" value="PMD"/>
    <property type="match status" value="1"/>
</dbReference>
<dbReference type="OMA" id="DFHIVEY"/>
<sequence>MSTQMIHVGPIDDSLLRLQPFHISKHIWNGAEDNVLKVRRATQSELRGVEIPFVWQPYLELLPTLPPYCFENSQVWRSTVPLIDFHIVEYHYADRVMQQFGMVQHIPAPPIHPEKLHDLSLRGKDNTDWSRMHVQFVQEWQSQLHHVWTQLACDTPHLSNSSEYMVWYRKHTRR</sequence>
<organism evidence="2 3">
    <name type="scientific">Cajanus cajan</name>
    <name type="common">Pigeon pea</name>
    <name type="synonym">Cajanus indicus</name>
    <dbReference type="NCBI Taxonomy" id="3821"/>
    <lineage>
        <taxon>Eukaryota</taxon>
        <taxon>Viridiplantae</taxon>
        <taxon>Streptophyta</taxon>
        <taxon>Embryophyta</taxon>
        <taxon>Tracheophyta</taxon>
        <taxon>Spermatophyta</taxon>
        <taxon>Magnoliopsida</taxon>
        <taxon>eudicotyledons</taxon>
        <taxon>Gunneridae</taxon>
        <taxon>Pentapetalae</taxon>
        <taxon>rosids</taxon>
        <taxon>fabids</taxon>
        <taxon>Fabales</taxon>
        <taxon>Fabaceae</taxon>
        <taxon>Papilionoideae</taxon>
        <taxon>50 kb inversion clade</taxon>
        <taxon>NPAAA clade</taxon>
        <taxon>indigoferoid/millettioid clade</taxon>
        <taxon>Phaseoleae</taxon>
        <taxon>Cajanus</taxon>
    </lineage>
</organism>
<evidence type="ECO:0000313" key="3">
    <source>
        <dbReference type="Proteomes" id="UP000075243"/>
    </source>
</evidence>
<reference evidence="2" key="1">
    <citation type="journal article" date="2012" name="Nat. Biotechnol.">
        <title>Draft genome sequence of pigeonpea (Cajanus cajan), an orphan legume crop of resource-poor farmers.</title>
        <authorList>
            <person name="Varshney R.K."/>
            <person name="Chen W."/>
            <person name="Li Y."/>
            <person name="Bharti A.K."/>
            <person name="Saxena R.K."/>
            <person name="Schlueter J.A."/>
            <person name="Donoghue M.T."/>
            <person name="Azam S."/>
            <person name="Fan G."/>
            <person name="Whaley A.M."/>
            <person name="Farmer A.D."/>
            <person name="Sheridan J."/>
            <person name="Iwata A."/>
            <person name="Tuteja R."/>
            <person name="Penmetsa R.V."/>
            <person name="Wu W."/>
            <person name="Upadhyaya H.D."/>
            <person name="Yang S.P."/>
            <person name="Shah T."/>
            <person name="Saxena K.B."/>
            <person name="Michael T."/>
            <person name="McCombie W.R."/>
            <person name="Yang B."/>
            <person name="Zhang G."/>
            <person name="Yang H."/>
            <person name="Wang J."/>
            <person name="Spillane C."/>
            <person name="Cook D.R."/>
            <person name="May G.D."/>
            <person name="Xu X."/>
            <person name="Jackson S.A."/>
        </authorList>
    </citation>
    <scope>NUCLEOTIDE SEQUENCE [LARGE SCALE GENOMIC DNA]</scope>
</reference>
<protein>
    <submittedName>
        <fullName evidence="2">Serine/threonine protein phosphatase 7 long form isogeny</fullName>
    </submittedName>
</protein>
<accession>A0A151S1V4</accession>
<dbReference type="Proteomes" id="UP000075243">
    <property type="component" value="Unassembled WGS sequence"/>
</dbReference>
<evidence type="ECO:0000313" key="2">
    <source>
        <dbReference type="EMBL" id="KYP48780.1"/>
    </source>
</evidence>
<dbReference type="AlphaFoldDB" id="A0A151S1V4"/>
<dbReference type="PANTHER" id="PTHR46033">
    <property type="entry name" value="PROTEIN MAIN-LIKE 2"/>
    <property type="match status" value="1"/>
</dbReference>
<feature type="domain" description="Aminotransferase-like plant mobile" evidence="1">
    <location>
        <begin position="49"/>
        <end position="169"/>
    </location>
</feature>
<gene>
    <name evidence="2" type="ORF">KK1_029503</name>
</gene>
<dbReference type="InterPro" id="IPR044824">
    <property type="entry name" value="MAIN-like"/>
</dbReference>
<dbReference type="GO" id="GO:0010073">
    <property type="term" value="P:meristem maintenance"/>
    <property type="evidence" value="ECO:0007669"/>
    <property type="project" value="InterPro"/>
</dbReference>
<dbReference type="InterPro" id="IPR019557">
    <property type="entry name" value="AminoTfrase-like_pln_mobile"/>
</dbReference>